<evidence type="ECO:0000313" key="4">
    <source>
        <dbReference type="EMBL" id="NYI71727.1"/>
    </source>
</evidence>
<evidence type="ECO:0000313" key="5">
    <source>
        <dbReference type="Proteomes" id="UP000527616"/>
    </source>
</evidence>
<dbReference type="Proteomes" id="UP000527616">
    <property type="component" value="Unassembled WGS sequence"/>
</dbReference>
<sequence>MKGLAALLAACALCLVAAPSAGAHERTVVITDEGIRGSGAAEPLGPRAWTPGDAATSVITVRNDRPATVQVSLQVSRGGDPELADALRVATELPGGGVAEVGEAGRVEVGELAPGRTATVRVVVELPAEADNLTERRRAGVEFAIFAADPEPGPTDPEPSPTDPGPATTVPGTAGALAHTGATFGPLLFVAALGALLAGALAVRAREGKRS</sequence>
<feature type="chain" id="PRO_5031558890" evidence="3">
    <location>
        <begin position="24"/>
        <end position="211"/>
    </location>
</feature>
<keyword evidence="2" id="KW-0472">Membrane</keyword>
<keyword evidence="2" id="KW-1133">Transmembrane helix</keyword>
<feature type="transmembrane region" description="Helical" evidence="2">
    <location>
        <begin position="184"/>
        <end position="203"/>
    </location>
</feature>
<comment type="caution">
    <text evidence="4">The sequence shown here is derived from an EMBL/GenBank/DDBJ whole genome shotgun (WGS) entry which is preliminary data.</text>
</comment>
<feature type="signal peptide" evidence="3">
    <location>
        <begin position="1"/>
        <end position="23"/>
    </location>
</feature>
<proteinExistence type="predicted"/>
<evidence type="ECO:0000256" key="1">
    <source>
        <dbReference type="SAM" id="MobiDB-lite"/>
    </source>
</evidence>
<keyword evidence="2" id="KW-0812">Transmembrane</keyword>
<keyword evidence="3" id="KW-0732">Signal</keyword>
<evidence type="ECO:0000256" key="2">
    <source>
        <dbReference type="SAM" id="Phobius"/>
    </source>
</evidence>
<reference evidence="4 5" key="1">
    <citation type="submission" date="2020-07" db="EMBL/GenBank/DDBJ databases">
        <title>Sequencing the genomes of 1000 actinobacteria strains.</title>
        <authorList>
            <person name="Klenk H.-P."/>
        </authorList>
    </citation>
    <scope>NUCLEOTIDE SEQUENCE [LARGE SCALE GENOMIC DNA]</scope>
    <source>
        <strain evidence="4 5">DSM 103164</strain>
    </source>
</reference>
<dbReference type="AlphaFoldDB" id="A0A7Z0DAD9"/>
<accession>A0A7Z0DAD9</accession>
<dbReference type="RefSeq" id="WP_179445516.1">
    <property type="nucleotide sequence ID" value="NZ_JACBZS010000001.1"/>
</dbReference>
<feature type="region of interest" description="Disordered" evidence="1">
    <location>
        <begin position="147"/>
        <end position="171"/>
    </location>
</feature>
<dbReference type="EMBL" id="JACBZS010000001">
    <property type="protein sequence ID" value="NYI71727.1"/>
    <property type="molecule type" value="Genomic_DNA"/>
</dbReference>
<keyword evidence="5" id="KW-1185">Reference proteome</keyword>
<feature type="compositionally biased region" description="Pro residues" evidence="1">
    <location>
        <begin position="151"/>
        <end position="164"/>
    </location>
</feature>
<name>A0A7Z0DAD9_9ACTN</name>
<protein>
    <submittedName>
        <fullName evidence="4">Uncharacterized protein</fullName>
    </submittedName>
</protein>
<gene>
    <name evidence="4" type="ORF">GGQ54_002287</name>
</gene>
<organism evidence="4 5">
    <name type="scientific">Naumannella cuiyingiana</name>
    <dbReference type="NCBI Taxonomy" id="1347891"/>
    <lineage>
        <taxon>Bacteria</taxon>
        <taxon>Bacillati</taxon>
        <taxon>Actinomycetota</taxon>
        <taxon>Actinomycetes</taxon>
        <taxon>Propionibacteriales</taxon>
        <taxon>Propionibacteriaceae</taxon>
        <taxon>Naumannella</taxon>
    </lineage>
</organism>
<evidence type="ECO:0000256" key="3">
    <source>
        <dbReference type="SAM" id="SignalP"/>
    </source>
</evidence>